<dbReference type="AlphaFoldDB" id="A0A7V1CY97"/>
<evidence type="ECO:0000313" key="1">
    <source>
        <dbReference type="EMBL" id="HEA16215.1"/>
    </source>
</evidence>
<gene>
    <name evidence="1" type="ORF">ENH88_07170</name>
</gene>
<dbReference type="RefSeq" id="WP_304181151.1">
    <property type="nucleotide sequence ID" value="NZ_DRGM01000076.1"/>
</dbReference>
<dbReference type="Proteomes" id="UP000886188">
    <property type="component" value="Unassembled WGS sequence"/>
</dbReference>
<organism evidence="1">
    <name type="scientific">Pseudoalteromonas prydzensis</name>
    <dbReference type="NCBI Taxonomy" id="182141"/>
    <lineage>
        <taxon>Bacteria</taxon>
        <taxon>Pseudomonadati</taxon>
        <taxon>Pseudomonadota</taxon>
        <taxon>Gammaproteobacteria</taxon>
        <taxon>Alteromonadales</taxon>
        <taxon>Pseudoalteromonadaceae</taxon>
        <taxon>Pseudoalteromonas</taxon>
    </lineage>
</organism>
<reference evidence="1" key="1">
    <citation type="journal article" date="2020" name="mSystems">
        <title>Genome- and Community-Level Interaction Insights into Carbon Utilization and Element Cycling Functions of Hydrothermarchaeota in Hydrothermal Sediment.</title>
        <authorList>
            <person name="Zhou Z."/>
            <person name="Liu Y."/>
            <person name="Xu W."/>
            <person name="Pan J."/>
            <person name="Luo Z.H."/>
            <person name="Li M."/>
        </authorList>
    </citation>
    <scope>NUCLEOTIDE SEQUENCE [LARGE SCALE GENOMIC DNA]</scope>
    <source>
        <strain evidence="1">HyVt-346</strain>
    </source>
</reference>
<protein>
    <submittedName>
        <fullName evidence="1">Uncharacterized protein</fullName>
    </submittedName>
</protein>
<accession>A0A7V1CY97</accession>
<name>A0A7V1CY97_9GAMM</name>
<dbReference type="EMBL" id="DRGM01000076">
    <property type="protein sequence ID" value="HEA16215.1"/>
    <property type="molecule type" value="Genomic_DNA"/>
</dbReference>
<proteinExistence type="predicted"/>
<sequence length="71" mass="8433">MKFYLQYISGAEEYALGFNKIEYPLMYSSRSEAMAFCIDYCGREPFEIIDVDDNNWQELFDSGAFDYEPER</sequence>
<comment type="caution">
    <text evidence="1">The sequence shown here is derived from an EMBL/GenBank/DDBJ whole genome shotgun (WGS) entry which is preliminary data.</text>
</comment>